<name>A0ABS8WNJ3_DATST</name>
<sequence>MIELIEVACWYFNLKDGIEVGIFGNDGIGGMVNLGIVGIDGIGGIDPILGIDGMFGIFGIFGMPGIVGKLGLLVCNRLRPASDFPLSAEEIIATMNMQVFLIRIKFHKDTPIKLHPQAYTIAG</sequence>
<comment type="caution">
    <text evidence="1">The sequence shown here is derived from an EMBL/GenBank/DDBJ whole genome shotgun (WGS) entry which is preliminary data.</text>
</comment>
<dbReference type="Proteomes" id="UP000823775">
    <property type="component" value="Unassembled WGS sequence"/>
</dbReference>
<accession>A0ABS8WNJ3</accession>
<proteinExistence type="predicted"/>
<protein>
    <submittedName>
        <fullName evidence="1">Uncharacterized protein</fullName>
    </submittedName>
</protein>
<dbReference type="EMBL" id="JACEIK010008768">
    <property type="protein sequence ID" value="MCE3051601.1"/>
    <property type="molecule type" value="Genomic_DNA"/>
</dbReference>
<evidence type="ECO:0000313" key="1">
    <source>
        <dbReference type="EMBL" id="MCE3051601.1"/>
    </source>
</evidence>
<gene>
    <name evidence="1" type="ORF">HAX54_050299</name>
</gene>
<evidence type="ECO:0000313" key="2">
    <source>
        <dbReference type="Proteomes" id="UP000823775"/>
    </source>
</evidence>
<organism evidence="1 2">
    <name type="scientific">Datura stramonium</name>
    <name type="common">Jimsonweed</name>
    <name type="synonym">Common thornapple</name>
    <dbReference type="NCBI Taxonomy" id="4076"/>
    <lineage>
        <taxon>Eukaryota</taxon>
        <taxon>Viridiplantae</taxon>
        <taxon>Streptophyta</taxon>
        <taxon>Embryophyta</taxon>
        <taxon>Tracheophyta</taxon>
        <taxon>Spermatophyta</taxon>
        <taxon>Magnoliopsida</taxon>
        <taxon>eudicotyledons</taxon>
        <taxon>Gunneridae</taxon>
        <taxon>Pentapetalae</taxon>
        <taxon>asterids</taxon>
        <taxon>lamiids</taxon>
        <taxon>Solanales</taxon>
        <taxon>Solanaceae</taxon>
        <taxon>Solanoideae</taxon>
        <taxon>Datureae</taxon>
        <taxon>Datura</taxon>
    </lineage>
</organism>
<reference evidence="1 2" key="1">
    <citation type="journal article" date="2021" name="BMC Genomics">
        <title>Datura genome reveals duplications of psychoactive alkaloid biosynthetic genes and high mutation rate following tissue culture.</title>
        <authorList>
            <person name="Rajewski A."/>
            <person name="Carter-House D."/>
            <person name="Stajich J."/>
            <person name="Litt A."/>
        </authorList>
    </citation>
    <scope>NUCLEOTIDE SEQUENCE [LARGE SCALE GENOMIC DNA]</scope>
    <source>
        <strain evidence="1">AR-01</strain>
    </source>
</reference>
<keyword evidence="2" id="KW-1185">Reference proteome</keyword>